<dbReference type="Pfam" id="PF01321">
    <property type="entry name" value="Creatinase_N"/>
    <property type="match status" value="1"/>
</dbReference>
<sequence length="380" mass="40749">MDDAPSGEHPFFRRRAALRAAMDAAGIDALLLRETSDIRWLCAFDDVFDDERAHALLVRADRVALHTDSRYSQAVREAAARVGNAVEVSDERMSVSAWVAREAAGAAALGIEDVLPLREYRALAAALPDGGAVSDAVSPRLVETSGMAIGLRSVKDRSELVRLRAAQAVTDAAFAHIVRFMRPGLTERAVQVELEHFMRCHGGEGLAFSSIVATGPNGASPHAIPGDARLEAGQCVVLDFGARALGYCSDMTRMVFLGQPSDSMRRAYAALRRANETVERRLRVGMTGAEAYELAEGILAEEGFAGRMGHGLGHGVGIDIHEEPVLSPRNRSPLAAGSVVTVEPGIYLPGEFGMRLEDTGVLTDDGYEVFGCSPHEMVII</sequence>
<keyword evidence="7" id="KW-1185">Reference proteome</keyword>
<dbReference type="InterPro" id="IPR000994">
    <property type="entry name" value="Pept_M24"/>
</dbReference>
<evidence type="ECO:0000256" key="1">
    <source>
        <dbReference type="ARBA" id="ARBA00022723"/>
    </source>
</evidence>
<dbReference type="PANTHER" id="PTHR46112">
    <property type="entry name" value="AMINOPEPTIDASE"/>
    <property type="match status" value="1"/>
</dbReference>
<feature type="domain" description="Creatinase N-terminal" evidence="5">
    <location>
        <begin position="14"/>
        <end position="130"/>
    </location>
</feature>
<dbReference type="GO" id="GO:0016787">
    <property type="term" value="F:hydrolase activity"/>
    <property type="evidence" value="ECO:0007669"/>
    <property type="project" value="UniProtKB-KW"/>
</dbReference>
<dbReference type="PROSITE" id="PS00491">
    <property type="entry name" value="PROLINE_PEPTIDASE"/>
    <property type="match status" value="1"/>
</dbReference>
<name>A0A6M8IYM7_9ACTN</name>
<dbReference type="InterPro" id="IPR036005">
    <property type="entry name" value="Creatinase/aminopeptidase-like"/>
</dbReference>
<dbReference type="Gene3D" id="3.40.350.10">
    <property type="entry name" value="Creatinase/prolidase N-terminal domain"/>
    <property type="match status" value="1"/>
</dbReference>
<dbReference type="InterPro" id="IPR050659">
    <property type="entry name" value="Peptidase_M24B"/>
</dbReference>
<dbReference type="InterPro" id="IPR000587">
    <property type="entry name" value="Creatinase_N"/>
</dbReference>
<gene>
    <name evidence="6" type="ORF">HLV38_05820</name>
</gene>
<dbReference type="SUPFAM" id="SSF53092">
    <property type="entry name" value="Creatinase/prolidase N-terminal domain"/>
    <property type="match status" value="1"/>
</dbReference>
<evidence type="ECO:0000259" key="5">
    <source>
        <dbReference type="Pfam" id="PF01321"/>
    </source>
</evidence>
<dbReference type="Pfam" id="PF00557">
    <property type="entry name" value="Peptidase_M24"/>
    <property type="match status" value="1"/>
</dbReference>
<evidence type="ECO:0000259" key="4">
    <source>
        <dbReference type="Pfam" id="PF00557"/>
    </source>
</evidence>
<keyword evidence="2" id="KW-0378">Hydrolase</keyword>
<reference evidence="7" key="1">
    <citation type="submission" date="2020-05" db="EMBL/GenBank/DDBJ databases">
        <title>Novel species in genus Nocardioides.</title>
        <authorList>
            <person name="Zhang G."/>
        </authorList>
    </citation>
    <scope>NUCLEOTIDE SEQUENCE [LARGE SCALE GENOMIC DNA]</scope>
    <source>
        <strain evidence="7">zg-1050</strain>
    </source>
</reference>
<dbReference type="PANTHER" id="PTHR46112:SF8">
    <property type="entry name" value="CYTOPLASMIC PEPTIDASE PEPQ-RELATED"/>
    <property type="match status" value="1"/>
</dbReference>
<dbReference type="InterPro" id="IPR029149">
    <property type="entry name" value="Creatin/AminoP/Spt16_N"/>
</dbReference>
<dbReference type="Proteomes" id="UP000503297">
    <property type="component" value="Chromosome"/>
</dbReference>
<evidence type="ECO:0000256" key="3">
    <source>
        <dbReference type="RuleBase" id="RU000590"/>
    </source>
</evidence>
<organism evidence="6 7">
    <name type="scientific">Berryella wangjianweii</name>
    <dbReference type="NCBI Taxonomy" id="2734634"/>
    <lineage>
        <taxon>Bacteria</taxon>
        <taxon>Bacillati</taxon>
        <taxon>Actinomycetota</taxon>
        <taxon>Coriobacteriia</taxon>
        <taxon>Eggerthellales</taxon>
        <taxon>Eggerthellaceae</taxon>
        <taxon>Berryella</taxon>
    </lineage>
</organism>
<evidence type="ECO:0000256" key="2">
    <source>
        <dbReference type="ARBA" id="ARBA00022801"/>
    </source>
</evidence>
<dbReference type="KEGG" id="bwa:HLV38_05820"/>
<dbReference type="SUPFAM" id="SSF55920">
    <property type="entry name" value="Creatinase/aminopeptidase"/>
    <property type="match status" value="1"/>
</dbReference>
<protein>
    <submittedName>
        <fullName evidence="6">M24 family metallopeptidase</fullName>
    </submittedName>
</protein>
<evidence type="ECO:0000313" key="6">
    <source>
        <dbReference type="EMBL" id="QKF08045.1"/>
    </source>
</evidence>
<evidence type="ECO:0000313" key="7">
    <source>
        <dbReference type="Proteomes" id="UP000503297"/>
    </source>
</evidence>
<dbReference type="RefSeq" id="WP_173165610.1">
    <property type="nucleotide sequence ID" value="NZ_CP053716.1"/>
</dbReference>
<feature type="domain" description="Peptidase M24" evidence="4">
    <location>
        <begin position="162"/>
        <end position="364"/>
    </location>
</feature>
<keyword evidence="1 3" id="KW-0479">Metal-binding</keyword>
<dbReference type="AlphaFoldDB" id="A0A6M8IYM7"/>
<dbReference type="GO" id="GO:0046872">
    <property type="term" value="F:metal ion binding"/>
    <property type="evidence" value="ECO:0007669"/>
    <property type="project" value="UniProtKB-KW"/>
</dbReference>
<dbReference type="InterPro" id="IPR001131">
    <property type="entry name" value="Peptidase_M24B_aminopep-P_CS"/>
</dbReference>
<dbReference type="Gene3D" id="3.90.230.10">
    <property type="entry name" value="Creatinase/methionine aminopeptidase superfamily"/>
    <property type="match status" value="1"/>
</dbReference>
<comment type="similarity">
    <text evidence="3">Belongs to the peptidase M24B family.</text>
</comment>
<proteinExistence type="inferred from homology"/>
<dbReference type="EMBL" id="CP053716">
    <property type="protein sequence ID" value="QKF08045.1"/>
    <property type="molecule type" value="Genomic_DNA"/>
</dbReference>
<accession>A0A6M8IYM7</accession>